<dbReference type="InterPro" id="IPR014044">
    <property type="entry name" value="CAP_dom"/>
</dbReference>
<dbReference type="InterPro" id="IPR035940">
    <property type="entry name" value="CAP_sf"/>
</dbReference>
<dbReference type="SUPFAM" id="SSF55797">
    <property type="entry name" value="PR-1-like"/>
    <property type="match status" value="1"/>
</dbReference>
<evidence type="ECO:0000313" key="4">
    <source>
        <dbReference type="EMBL" id="KAL3786951.1"/>
    </source>
</evidence>
<sequence>MDSLHQNDDLEAVPPFPEESGCLAIEEPPRPSFFSGRKKAVAAVCSIVLVAAIATGVALLARPSQQKALEQSSVAATDNGGPQDQQVIEDEDFDIIDDQGFGAEYSEEIIDDESQEQRETDMDLGDPDDGIFIAPEKVPVDAGEIEIAEFDGPLADFIVTSVSRIDVPTDNKCTDPSEGLWTIKLSTDNYPWETGYTVKDENGEVVLAGPPEGRNYDRSTIYVGSLCMSPGQYLLEVTDEGGDGMCCEYGNGYMIVEVNGKTVAKTSDSDFSSFKRYITVEEAGTGTSNPTKKPTPASTTDTISKSQLYSVDIKVKTDNYAKETGYKFERINGGVLVNKATGSLTNNFLYKDNFLVDPGQYRLTLTDKFNGLENGGFFSVLVDGAEVVFGDKWNTQLSKTNSYTIRPGYKPEMTDRDRQWLTAHNSRRKTFHEKKGKTYRPLVWSSELAEAASDWVDQLIPTCKISRQSGVIEGENMSTRRSSVTRDEGPEVLLSRWVDKHLISGQGYPENQSMTQVLWRATRYVGCKDKMTTASDGSLCYVSICRYARAGNCAVSLYASWEAATLADHTKCGPPCPDDVCY</sequence>
<accession>A0ABD3PI18</accession>
<gene>
    <name evidence="4" type="ORF">ACHAW5_009325</name>
</gene>
<evidence type="ECO:0000259" key="3">
    <source>
        <dbReference type="SMART" id="SM00198"/>
    </source>
</evidence>
<evidence type="ECO:0000313" key="5">
    <source>
        <dbReference type="Proteomes" id="UP001530315"/>
    </source>
</evidence>
<protein>
    <recommendedName>
        <fullName evidence="3">SCP domain-containing protein</fullName>
    </recommendedName>
</protein>
<keyword evidence="2" id="KW-0812">Transmembrane</keyword>
<organism evidence="4 5">
    <name type="scientific">Stephanodiscus triporus</name>
    <dbReference type="NCBI Taxonomy" id="2934178"/>
    <lineage>
        <taxon>Eukaryota</taxon>
        <taxon>Sar</taxon>
        <taxon>Stramenopiles</taxon>
        <taxon>Ochrophyta</taxon>
        <taxon>Bacillariophyta</taxon>
        <taxon>Coscinodiscophyceae</taxon>
        <taxon>Thalassiosirophycidae</taxon>
        <taxon>Stephanodiscales</taxon>
        <taxon>Stephanodiscaceae</taxon>
        <taxon>Stephanodiscus</taxon>
    </lineage>
</organism>
<dbReference type="EMBL" id="JALLAZ020000803">
    <property type="protein sequence ID" value="KAL3786951.1"/>
    <property type="molecule type" value="Genomic_DNA"/>
</dbReference>
<dbReference type="Pfam" id="PF00188">
    <property type="entry name" value="CAP"/>
    <property type="match status" value="1"/>
</dbReference>
<evidence type="ECO:0000256" key="2">
    <source>
        <dbReference type="SAM" id="Phobius"/>
    </source>
</evidence>
<dbReference type="AlphaFoldDB" id="A0ABD3PI18"/>
<dbReference type="SMART" id="SM00198">
    <property type="entry name" value="SCP"/>
    <property type="match status" value="1"/>
</dbReference>
<feature type="domain" description="SCP" evidence="3">
    <location>
        <begin position="415"/>
        <end position="555"/>
    </location>
</feature>
<feature type="region of interest" description="Disordered" evidence="1">
    <location>
        <begin position="1"/>
        <end position="22"/>
    </location>
</feature>
<reference evidence="4 5" key="1">
    <citation type="submission" date="2024-10" db="EMBL/GenBank/DDBJ databases">
        <title>Updated reference genomes for cyclostephanoid diatoms.</title>
        <authorList>
            <person name="Roberts W.R."/>
            <person name="Alverson A.J."/>
        </authorList>
    </citation>
    <scope>NUCLEOTIDE SEQUENCE [LARGE SCALE GENOMIC DNA]</scope>
    <source>
        <strain evidence="4 5">AJA276-08</strain>
    </source>
</reference>
<keyword evidence="2" id="KW-0472">Membrane</keyword>
<dbReference type="Gene3D" id="3.40.33.10">
    <property type="entry name" value="CAP"/>
    <property type="match status" value="1"/>
</dbReference>
<feature type="transmembrane region" description="Helical" evidence="2">
    <location>
        <begin position="40"/>
        <end position="61"/>
    </location>
</feature>
<dbReference type="InterPro" id="IPR001283">
    <property type="entry name" value="CRISP-related"/>
</dbReference>
<dbReference type="Proteomes" id="UP001530315">
    <property type="component" value="Unassembled WGS sequence"/>
</dbReference>
<keyword evidence="5" id="KW-1185">Reference proteome</keyword>
<keyword evidence="2" id="KW-1133">Transmembrane helix</keyword>
<proteinExistence type="predicted"/>
<evidence type="ECO:0000256" key="1">
    <source>
        <dbReference type="SAM" id="MobiDB-lite"/>
    </source>
</evidence>
<dbReference type="PANTHER" id="PTHR10334">
    <property type="entry name" value="CYSTEINE-RICH SECRETORY PROTEIN-RELATED"/>
    <property type="match status" value="1"/>
</dbReference>
<comment type="caution">
    <text evidence="4">The sequence shown here is derived from an EMBL/GenBank/DDBJ whole genome shotgun (WGS) entry which is preliminary data.</text>
</comment>
<name>A0ABD3PI18_9STRA</name>